<proteinExistence type="predicted"/>
<protein>
    <submittedName>
        <fullName evidence="1">Uncharacterized protein</fullName>
    </submittedName>
</protein>
<keyword evidence="2" id="KW-1185">Reference proteome</keyword>
<reference evidence="1 2" key="1">
    <citation type="submission" date="2019-01" db="EMBL/GenBank/DDBJ databases">
        <title>Spirosoma flava sp. nov., a propanil-degrading bacterium isolated from herbicide-contaminated soil.</title>
        <authorList>
            <person name="Zhang L."/>
            <person name="Jiang J.-D."/>
        </authorList>
    </citation>
    <scope>NUCLEOTIDE SEQUENCE [LARGE SCALE GENOMIC DNA]</scope>
    <source>
        <strain evidence="1 2">TY50</strain>
    </source>
</reference>
<evidence type="ECO:0000313" key="2">
    <source>
        <dbReference type="Proteomes" id="UP000290407"/>
    </source>
</evidence>
<comment type="caution">
    <text evidence="1">The sequence shown here is derived from an EMBL/GenBank/DDBJ whole genome shotgun (WGS) entry which is preliminary data.</text>
</comment>
<dbReference type="Proteomes" id="UP000290407">
    <property type="component" value="Unassembled WGS sequence"/>
</dbReference>
<accession>A0A4Q2UPW0</accession>
<dbReference type="RefSeq" id="WP_077919743.1">
    <property type="nucleotide sequence ID" value="NZ_SBLB01000003.1"/>
</dbReference>
<name>A0A4Q2UPW0_9BACT</name>
<gene>
    <name evidence="1" type="ORF">EQG79_14605</name>
</gene>
<dbReference type="AlphaFoldDB" id="A0A4Q2UPW0"/>
<organism evidence="1 2">
    <name type="scientific">Spirosoma sordidisoli</name>
    <dbReference type="NCBI Taxonomy" id="2502893"/>
    <lineage>
        <taxon>Bacteria</taxon>
        <taxon>Pseudomonadati</taxon>
        <taxon>Bacteroidota</taxon>
        <taxon>Cytophagia</taxon>
        <taxon>Cytophagales</taxon>
        <taxon>Cytophagaceae</taxon>
        <taxon>Spirosoma</taxon>
    </lineage>
</organism>
<sequence length="664" mass="73308">MPVTLISAPDPLAFSRGGRTTFHFLGSGQYLTRGATARGVLRFSGPLADGTRIQLRWRGQNQTITFRNNPQLPNEAPAGDGSADYARDVLAPFFQEYFPFREDFVATASDFGSHRGIVFNARQHGEAYTLSLVAPPTPTAPAQLGFEPILAGADPIRRDRYGVYVELWALRPGSAGDSPADFDRVFSAPVETNETGECQFDAGSVLHSLLTPDWPTWSFQNPSGSVYSVRKYFLAYGEAWGSPLQIGRMQADDIRTVYLGGADFAGRAGSGFELYKFTGSTPALDTALRFGSLTRYIRPDEPQYLTFVNTRPQQDQSRLTVELTFDDGSSLSRDNLLPTQLALPKGEKLTYPVGPRQLELLALVPAGKHLTEYSVRRTAGNGSALSVTYRYVLNYDYQPYTRYFAYLTSLGVVDTLATTGKGSAELTRFYEQAERYLPHAYTVQDGQFVDYNVGLQQQVEVTTGFRPAAELLLWTDFYRSAYRFRLQTGRALPIGILSKSIKQGKDGDTLFAHTFEYTYLFRDDFFTAEAEEEAGDGAPPIGFVAGGGTVVVEQTTLIRSVDDTVPNAVRGLTPERINTFDIAAARPDPRTLGFLNEQTARMIFRPSSIPIQFAELQNIPNTRDGIGLSDVPTLDEVRALAESTLTNNDVVIRVKTWITALEPA</sequence>
<evidence type="ECO:0000313" key="1">
    <source>
        <dbReference type="EMBL" id="RYC69821.1"/>
    </source>
</evidence>
<dbReference type="EMBL" id="SBLB01000003">
    <property type="protein sequence ID" value="RYC69821.1"/>
    <property type="molecule type" value="Genomic_DNA"/>
</dbReference>